<evidence type="ECO:0000313" key="3">
    <source>
        <dbReference type="Proteomes" id="UP000324800"/>
    </source>
</evidence>
<evidence type="ECO:0000313" key="2">
    <source>
        <dbReference type="EMBL" id="KAA6326237.1"/>
    </source>
</evidence>
<evidence type="ECO:0000256" key="1">
    <source>
        <dbReference type="SAM" id="MobiDB-lite"/>
    </source>
</evidence>
<organism evidence="2 3">
    <name type="scientific">Streblomastix strix</name>
    <dbReference type="NCBI Taxonomy" id="222440"/>
    <lineage>
        <taxon>Eukaryota</taxon>
        <taxon>Metamonada</taxon>
        <taxon>Preaxostyla</taxon>
        <taxon>Oxymonadida</taxon>
        <taxon>Streblomastigidae</taxon>
        <taxon>Streblomastix</taxon>
    </lineage>
</organism>
<feature type="non-terminal residue" evidence="2">
    <location>
        <position position="122"/>
    </location>
</feature>
<feature type="region of interest" description="Disordered" evidence="1">
    <location>
        <begin position="39"/>
        <end position="60"/>
    </location>
</feature>
<feature type="region of interest" description="Disordered" evidence="1">
    <location>
        <begin position="1"/>
        <end position="25"/>
    </location>
</feature>
<name>A0A5J4QW96_9EUKA</name>
<dbReference type="EMBL" id="SNRW01043907">
    <property type="protein sequence ID" value="KAA6326237.1"/>
    <property type="molecule type" value="Genomic_DNA"/>
</dbReference>
<accession>A0A5J4QW96</accession>
<comment type="caution">
    <text evidence="2">The sequence shown here is derived from an EMBL/GenBank/DDBJ whole genome shotgun (WGS) entry which is preliminary data.</text>
</comment>
<reference evidence="2 3" key="1">
    <citation type="submission" date="2019-03" db="EMBL/GenBank/DDBJ databases">
        <title>Single cell metagenomics reveals metabolic interactions within the superorganism composed of flagellate Streblomastix strix and complex community of Bacteroidetes bacteria on its surface.</title>
        <authorList>
            <person name="Treitli S.C."/>
            <person name="Kolisko M."/>
            <person name="Husnik F."/>
            <person name="Keeling P."/>
            <person name="Hampl V."/>
        </authorList>
    </citation>
    <scope>NUCLEOTIDE SEQUENCE [LARGE SCALE GENOMIC DNA]</scope>
    <source>
        <strain evidence="2">ST1C</strain>
    </source>
</reference>
<proteinExistence type="predicted"/>
<sequence>MPKKGKKGKQSQKSKSDHELSDNTAYMLGGQIQEMINRNMARNRWRQKQQDPESDPEYAQHLQKKKFIQLNYQRLRTEQLSRIPQLMRQRGLKLKTGITQKEQQVIEEEIRRMDPSITAAEA</sequence>
<protein>
    <submittedName>
        <fullName evidence="2">Uncharacterized protein</fullName>
    </submittedName>
</protein>
<gene>
    <name evidence="2" type="ORF">EZS28_053977</name>
</gene>
<feature type="compositionally biased region" description="Basic residues" evidence="1">
    <location>
        <begin position="1"/>
        <end position="12"/>
    </location>
</feature>
<dbReference type="Proteomes" id="UP000324800">
    <property type="component" value="Unassembled WGS sequence"/>
</dbReference>
<dbReference type="AlphaFoldDB" id="A0A5J4QW96"/>